<gene>
    <name evidence="1" type="ORF">K1T71_011799</name>
</gene>
<evidence type="ECO:0000313" key="1">
    <source>
        <dbReference type="EMBL" id="KAJ0172660.1"/>
    </source>
</evidence>
<proteinExistence type="predicted"/>
<comment type="caution">
    <text evidence="1">The sequence shown here is derived from an EMBL/GenBank/DDBJ whole genome shotgun (WGS) entry which is preliminary data.</text>
</comment>
<evidence type="ECO:0000313" key="2">
    <source>
        <dbReference type="Proteomes" id="UP000824533"/>
    </source>
</evidence>
<dbReference type="Proteomes" id="UP000824533">
    <property type="component" value="Linkage Group LG21"/>
</dbReference>
<reference evidence="1 2" key="1">
    <citation type="journal article" date="2021" name="Front. Genet.">
        <title>Chromosome-Level Genome Assembly Reveals Significant Gene Expansion in the Toll and IMD Signaling Pathways of Dendrolimus kikuchii.</title>
        <authorList>
            <person name="Zhou J."/>
            <person name="Wu P."/>
            <person name="Xiong Z."/>
            <person name="Liu N."/>
            <person name="Zhao N."/>
            <person name="Ji M."/>
            <person name="Qiu Y."/>
            <person name="Yang B."/>
        </authorList>
    </citation>
    <scope>NUCLEOTIDE SEQUENCE [LARGE SCALE GENOMIC DNA]</scope>
    <source>
        <strain evidence="1">Ann1</strain>
    </source>
</reference>
<keyword evidence="2" id="KW-1185">Reference proteome</keyword>
<accession>A0ACC1CMD2</accession>
<sequence length="282" mass="32099">MFNSKLLFLTLILCIAIEESVAMCRNDPNAEPGGCGGYCGQRCVPRPCTLECEFNGCKCKEGYRYDADVSKCVLPHQCSQRAAIAQLVGSQIDNYITDTQLLSRGHLAAKTDFVFAFGERATFHYVNCAPQWTGFNGGNWNTLEVDLRNHIHYSGYDTIIYTGTYGVTQLFNQYGQRLDIYLTTDINDNPVIPVPQYFYKVVYEPSTQRGIAFVGLNNPYYTRAEAHDLFFCEDFCRGNRDFLWLTWHPDNPAEGYTFCCSIPDFRNTVHHLPQFEVTSILI</sequence>
<protein>
    <submittedName>
        <fullName evidence="1">Uncharacterized protein</fullName>
    </submittedName>
</protein>
<name>A0ACC1CMD2_9NEOP</name>
<dbReference type="EMBL" id="CM034407">
    <property type="protein sequence ID" value="KAJ0172660.1"/>
    <property type="molecule type" value="Genomic_DNA"/>
</dbReference>
<organism evidence="1 2">
    <name type="scientific">Dendrolimus kikuchii</name>
    <dbReference type="NCBI Taxonomy" id="765133"/>
    <lineage>
        <taxon>Eukaryota</taxon>
        <taxon>Metazoa</taxon>
        <taxon>Ecdysozoa</taxon>
        <taxon>Arthropoda</taxon>
        <taxon>Hexapoda</taxon>
        <taxon>Insecta</taxon>
        <taxon>Pterygota</taxon>
        <taxon>Neoptera</taxon>
        <taxon>Endopterygota</taxon>
        <taxon>Lepidoptera</taxon>
        <taxon>Glossata</taxon>
        <taxon>Ditrysia</taxon>
        <taxon>Bombycoidea</taxon>
        <taxon>Lasiocampidae</taxon>
        <taxon>Dendrolimus</taxon>
    </lineage>
</organism>